<dbReference type="RefSeq" id="WP_377716767.1">
    <property type="nucleotide sequence ID" value="NZ_JBHSAM010000002.1"/>
</dbReference>
<organism evidence="2 3">
    <name type="scientific">Paenibacillus xanthanilyticus</name>
    <dbReference type="NCBI Taxonomy" id="1783531"/>
    <lineage>
        <taxon>Bacteria</taxon>
        <taxon>Bacillati</taxon>
        <taxon>Bacillota</taxon>
        <taxon>Bacilli</taxon>
        <taxon>Bacillales</taxon>
        <taxon>Paenibacillaceae</taxon>
        <taxon>Paenibacillus</taxon>
    </lineage>
</organism>
<keyword evidence="2" id="KW-0378">Hydrolase</keyword>
<dbReference type="Proteomes" id="UP001595715">
    <property type="component" value="Unassembled WGS sequence"/>
</dbReference>
<accession>A0ABV8JZJ2</accession>
<evidence type="ECO:0000256" key="1">
    <source>
        <dbReference type="SAM" id="Phobius"/>
    </source>
</evidence>
<dbReference type="Gene3D" id="3.40.50.1820">
    <property type="entry name" value="alpha/beta hydrolase"/>
    <property type="match status" value="1"/>
</dbReference>
<dbReference type="InterPro" id="IPR050583">
    <property type="entry name" value="Mycobacterial_A85_antigen"/>
</dbReference>
<name>A0ABV8JZJ2_9BACL</name>
<proteinExistence type="predicted"/>
<comment type="caution">
    <text evidence="2">The sequence shown here is derived from an EMBL/GenBank/DDBJ whole genome shotgun (WGS) entry which is preliminary data.</text>
</comment>
<evidence type="ECO:0000313" key="3">
    <source>
        <dbReference type="Proteomes" id="UP001595715"/>
    </source>
</evidence>
<keyword evidence="1" id="KW-0472">Membrane</keyword>
<dbReference type="Pfam" id="PF00756">
    <property type="entry name" value="Esterase"/>
    <property type="match status" value="1"/>
</dbReference>
<feature type="transmembrane region" description="Helical" evidence="1">
    <location>
        <begin position="7"/>
        <end position="27"/>
    </location>
</feature>
<dbReference type="PANTHER" id="PTHR48098">
    <property type="entry name" value="ENTEROCHELIN ESTERASE-RELATED"/>
    <property type="match status" value="1"/>
</dbReference>
<dbReference type="InterPro" id="IPR029058">
    <property type="entry name" value="AB_hydrolase_fold"/>
</dbReference>
<gene>
    <name evidence="2" type="ORF">ACFOZ8_01100</name>
</gene>
<evidence type="ECO:0000313" key="2">
    <source>
        <dbReference type="EMBL" id="MFC4098254.1"/>
    </source>
</evidence>
<sequence>MKKRIYIIAAAFIIVVAAGGILMNSLWSEEQQPTAAQSTEAAIEAASAGNIAPPPAGFDQEQPDLARGKIDAITYPSATVGTTRQALVYTPPGFSNDKSYNVLYLLHGIGGDEREWFHNGSPQLILDNLYAEKKLADVIVVFPNGRAMANDRAEGDLFAEDKIAAFTTFEDDLLLDLIPYIEANYPVLTERDNRAIAGLSMGGGQSLNIGLRHLDRFAWIGAFSPAPNTLEPNQLLPDAEAASKNIHLLWISCGDADNLLFVSERTTAYLKEKQVPHVWLEEAGGHDWPVWKSGLYQFAQWIFR</sequence>
<dbReference type="SUPFAM" id="SSF53474">
    <property type="entry name" value="alpha/beta-Hydrolases"/>
    <property type="match status" value="1"/>
</dbReference>
<keyword evidence="1" id="KW-1133">Transmembrane helix</keyword>
<keyword evidence="3" id="KW-1185">Reference proteome</keyword>
<dbReference type="PANTHER" id="PTHR48098:SF1">
    <property type="entry name" value="DIACYLGLYCEROL ACYLTRANSFERASE_MYCOLYLTRANSFERASE AG85A"/>
    <property type="match status" value="1"/>
</dbReference>
<dbReference type="EMBL" id="JBHSAM010000002">
    <property type="protein sequence ID" value="MFC4098254.1"/>
    <property type="molecule type" value="Genomic_DNA"/>
</dbReference>
<keyword evidence="1" id="KW-0812">Transmembrane</keyword>
<dbReference type="GO" id="GO:0016787">
    <property type="term" value="F:hydrolase activity"/>
    <property type="evidence" value="ECO:0007669"/>
    <property type="project" value="UniProtKB-KW"/>
</dbReference>
<protein>
    <submittedName>
        <fullName evidence="2">Alpha/beta hydrolase</fullName>
    </submittedName>
</protein>
<dbReference type="InterPro" id="IPR000801">
    <property type="entry name" value="Esterase-like"/>
</dbReference>
<reference evidence="3" key="1">
    <citation type="journal article" date="2019" name="Int. J. Syst. Evol. Microbiol.">
        <title>The Global Catalogue of Microorganisms (GCM) 10K type strain sequencing project: providing services to taxonomists for standard genome sequencing and annotation.</title>
        <authorList>
            <consortium name="The Broad Institute Genomics Platform"/>
            <consortium name="The Broad Institute Genome Sequencing Center for Infectious Disease"/>
            <person name="Wu L."/>
            <person name="Ma J."/>
        </authorList>
    </citation>
    <scope>NUCLEOTIDE SEQUENCE [LARGE SCALE GENOMIC DNA]</scope>
    <source>
        <strain evidence="3">IBRC-M 10987</strain>
    </source>
</reference>